<keyword evidence="5" id="KW-1185">Reference proteome</keyword>
<accession>A0A1T5LSJ0</accession>
<evidence type="ECO:0000313" key="5">
    <source>
        <dbReference type="Proteomes" id="UP000189777"/>
    </source>
</evidence>
<proteinExistence type="predicted"/>
<evidence type="ECO:0000256" key="2">
    <source>
        <dbReference type="SAM" id="MobiDB-lite"/>
    </source>
</evidence>
<dbReference type="Proteomes" id="UP000189777">
    <property type="component" value="Unassembled WGS sequence"/>
</dbReference>
<organism evidence="4 5">
    <name type="scientific">Krasilnikoviella flava</name>
    <dbReference type="NCBI Taxonomy" id="526729"/>
    <lineage>
        <taxon>Bacteria</taxon>
        <taxon>Bacillati</taxon>
        <taxon>Actinomycetota</taxon>
        <taxon>Actinomycetes</taxon>
        <taxon>Micrococcales</taxon>
        <taxon>Promicromonosporaceae</taxon>
        <taxon>Krasilnikoviella</taxon>
    </lineage>
</organism>
<gene>
    <name evidence="4" type="ORF">SAMN04324258_3804</name>
</gene>
<sequence length="277" mass="30061">MSTPNPTSPARNTTRPGRPAWTGMVPVDDTALAVTDSGGPGVPVVYLNGSYASQRHWRRVVADLGPGYRHITFDERARGRSKRAADYSFEACVRDIDAVLAARDVDRALLVGWSYGALLGVHWASRNPDRAAGVVGVDGPYPVGWTDEAGHDEIRKVFRRMKPMMPVARRFGLAARFSAEQHADLAIESHLLHAALEPLLVELQVPVRYVVASGEALGSRDDLQEQMRASLDPLPARNPHLTVSAKVASNHGSILRKDSPAVAEAVREVASVGRRAQ</sequence>
<name>A0A1T5LSJ0_9MICO</name>
<dbReference type="AlphaFoldDB" id="A0A1T5LSJ0"/>
<dbReference type="EMBL" id="FUZQ01000007">
    <property type="protein sequence ID" value="SKC78508.1"/>
    <property type="molecule type" value="Genomic_DNA"/>
</dbReference>
<feature type="domain" description="AB hydrolase-1" evidence="3">
    <location>
        <begin position="43"/>
        <end position="151"/>
    </location>
</feature>
<dbReference type="GO" id="GO:0016020">
    <property type="term" value="C:membrane"/>
    <property type="evidence" value="ECO:0007669"/>
    <property type="project" value="TreeGrafter"/>
</dbReference>
<feature type="compositionally biased region" description="Polar residues" evidence="2">
    <location>
        <begin position="1"/>
        <end position="15"/>
    </location>
</feature>
<dbReference type="PANTHER" id="PTHR43798:SF31">
    <property type="entry name" value="AB HYDROLASE SUPERFAMILY PROTEIN YCLE"/>
    <property type="match status" value="1"/>
</dbReference>
<evidence type="ECO:0000313" key="4">
    <source>
        <dbReference type="EMBL" id="SKC78508.1"/>
    </source>
</evidence>
<dbReference type="SUPFAM" id="SSF53474">
    <property type="entry name" value="alpha/beta-Hydrolases"/>
    <property type="match status" value="1"/>
</dbReference>
<dbReference type="Pfam" id="PF00561">
    <property type="entry name" value="Abhydrolase_1"/>
    <property type="match status" value="1"/>
</dbReference>
<dbReference type="RefSeq" id="WP_245807217.1">
    <property type="nucleotide sequence ID" value="NZ_FUZQ01000007.1"/>
</dbReference>
<evidence type="ECO:0000259" key="3">
    <source>
        <dbReference type="Pfam" id="PF00561"/>
    </source>
</evidence>
<keyword evidence="1" id="KW-0378">Hydrolase</keyword>
<dbReference type="InterPro" id="IPR000073">
    <property type="entry name" value="AB_hydrolase_1"/>
</dbReference>
<feature type="region of interest" description="Disordered" evidence="2">
    <location>
        <begin position="1"/>
        <end position="22"/>
    </location>
</feature>
<dbReference type="InterPro" id="IPR050266">
    <property type="entry name" value="AB_hydrolase_sf"/>
</dbReference>
<reference evidence="4 5" key="1">
    <citation type="submission" date="2017-02" db="EMBL/GenBank/DDBJ databases">
        <authorList>
            <person name="Peterson S.W."/>
        </authorList>
    </citation>
    <scope>NUCLEOTIDE SEQUENCE [LARGE SCALE GENOMIC DNA]</scope>
    <source>
        <strain evidence="4 5">DSM 21481</strain>
    </source>
</reference>
<dbReference type="InterPro" id="IPR029058">
    <property type="entry name" value="AB_hydrolase_fold"/>
</dbReference>
<dbReference type="Gene3D" id="3.40.50.1820">
    <property type="entry name" value="alpha/beta hydrolase"/>
    <property type="match status" value="1"/>
</dbReference>
<protein>
    <submittedName>
        <fullName evidence="4">Pimeloyl-ACP methyl ester carboxylesterase</fullName>
    </submittedName>
</protein>
<dbReference type="STRING" id="526729.SAMN04324258_3804"/>
<dbReference type="GO" id="GO:0016787">
    <property type="term" value="F:hydrolase activity"/>
    <property type="evidence" value="ECO:0007669"/>
    <property type="project" value="UniProtKB-KW"/>
</dbReference>
<evidence type="ECO:0000256" key="1">
    <source>
        <dbReference type="ARBA" id="ARBA00022801"/>
    </source>
</evidence>
<dbReference type="PANTHER" id="PTHR43798">
    <property type="entry name" value="MONOACYLGLYCEROL LIPASE"/>
    <property type="match status" value="1"/>
</dbReference>